<keyword evidence="2 10" id="KW-0963">Cytoplasm</keyword>
<dbReference type="GO" id="GO:0005737">
    <property type="term" value="C:cytoplasm"/>
    <property type="evidence" value="ECO:0007669"/>
    <property type="project" value="UniProtKB-SubCell"/>
</dbReference>
<evidence type="ECO:0000256" key="10">
    <source>
        <dbReference type="HAMAP-Rule" id="MF_03173"/>
    </source>
</evidence>
<dbReference type="GO" id="GO:0016887">
    <property type="term" value="F:ATP hydrolysis activity"/>
    <property type="evidence" value="ECO:0007669"/>
    <property type="project" value="UniProtKB-UniRule"/>
</dbReference>
<feature type="region of interest" description="NMPbind" evidence="10">
    <location>
        <begin position="49"/>
        <end position="72"/>
    </location>
</feature>
<evidence type="ECO:0000256" key="2">
    <source>
        <dbReference type="ARBA" id="ARBA00022490"/>
    </source>
</evidence>
<evidence type="ECO:0000256" key="8">
    <source>
        <dbReference type="ARBA" id="ARBA00022840"/>
    </source>
</evidence>
<evidence type="ECO:0000256" key="6">
    <source>
        <dbReference type="ARBA" id="ARBA00022741"/>
    </source>
</evidence>
<dbReference type="InterPro" id="IPR020618">
    <property type="entry name" value="Adenyl_kinase_AK6"/>
</dbReference>
<dbReference type="Gene3D" id="3.40.50.300">
    <property type="entry name" value="P-loop containing nucleotide triphosphate hydrolases"/>
    <property type="match status" value="1"/>
</dbReference>
<dbReference type="Pfam" id="PF13238">
    <property type="entry name" value="AAA_18"/>
    <property type="match status" value="1"/>
</dbReference>
<feature type="binding site" evidence="10">
    <location>
        <position position="29"/>
    </location>
    <ligand>
        <name>ATP</name>
        <dbReference type="ChEBI" id="CHEBI:30616"/>
    </ligand>
</feature>
<comment type="subcellular location">
    <subcellularLocation>
        <location evidence="10">Cytoplasm</location>
    </subcellularLocation>
    <subcellularLocation>
        <location evidence="10">Nucleus</location>
    </subcellularLocation>
</comment>
<dbReference type="PANTHER" id="PTHR12595:SF0">
    <property type="entry name" value="ADENYLATE KINASE ISOENZYME 6"/>
    <property type="match status" value="1"/>
</dbReference>
<feature type="region of interest" description="LID" evidence="10">
    <location>
        <begin position="124"/>
        <end position="134"/>
    </location>
</feature>
<dbReference type="InterPro" id="IPR027417">
    <property type="entry name" value="P-loop_NTPase"/>
</dbReference>
<comment type="function">
    <text evidence="10">Broad-specificity nucleoside monophosphate (NMP) kinase that catalyzes the reversible transfer of the terminal phosphate group between nucleoside triphosphates and monophosphates. Has also ATPase activity. Involved in the late cytoplasmic maturation steps of the 40S ribosomal particles, specifically 18S rRNA maturation. While NMP activity is not required for ribosome maturation, ATPase activity is. Associates transiently with small ribosomal subunit protein uS11. ATP hydrolysis breaks the interaction with uS11. May temporarily remove uS11 from the ribosome to enable a conformational change of the ribosomal RNA that is needed for the final maturation step of the small ribosomal subunit. Its NMP activity may have a role in nuclear energy homeostasis.</text>
</comment>
<evidence type="ECO:0000256" key="5">
    <source>
        <dbReference type="ARBA" id="ARBA00022679"/>
    </source>
</evidence>
<name>A0AAD5SRY4_9FUNG</name>
<dbReference type="GO" id="GO:0005524">
    <property type="term" value="F:ATP binding"/>
    <property type="evidence" value="ECO:0007669"/>
    <property type="project" value="UniProtKB-KW"/>
</dbReference>
<evidence type="ECO:0000256" key="3">
    <source>
        <dbReference type="ARBA" id="ARBA00022517"/>
    </source>
</evidence>
<dbReference type="PANTHER" id="PTHR12595">
    <property type="entry name" value="POS9-ACTIVATING FACTOR FAP7-RELATED"/>
    <property type="match status" value="1"/>
</dbReference>
<dbReference type="FunFam" id="3.40.50.300:FF:000372">
    <property type="entry name" value="Adenylate kinase isoenzyme 6 homolog"/>
    <property type="match status" value="1"/>
</dbReference>
<dbReference type="Proteomes" id="UP001211907">
    <property type="component" value="Unassembled WGS sequence"/>
</dbReference>
<dbReference type="GO" id="GO:0004017">
    <property type="term" value="F:AMP kinase activity"/>
    <property type="evidence" value="ECO:0007669"/>
    <property type="project" value="UniProtKB-UniRule"/>
</dbReference>
<keyword evidence="3 10" id="KW-0690">Ribosome biogenesis</keyword>
<accession>A0AAD5SRY4</accession>
<feature type="region of interest" description="Disordered" evidence="11">
    <location>
        <begin position="1"/>
        <end position="21"/>
    </location>
</feature>
<keyword evidence="4 10" id="KW-0698">rRNA processing</keyword>
<evidence type="ECO:0000313" key="13">
    <source>
        <dbReference type="Proteomes" id="UP001211907"/>
    </source>
</evidence>
<sequence>MADSDSDSDSGPAAEARDWPNILVTGTPGTGKTVTAAAVAQSTGLQHVEVGRIVAEKALHHGRDEAFDTLLLDEDRVVDELEPLMRHGGCVVDHHSCDFFPERWFDLVVVLRANNEVLYPRLEARGYSQKKITENIECEIMDVVRLEAHDSYHPDIVVELRSESVEDMDENIARIETWIQNWRENNSGLE</sequence>
<dbReference type="EMBL" id="JADGJH010003376">
    <property type="protein sequence ID" value="KAJ3091407.1"/>
    <property type="molecule type" value="Genomic_DNA"/>
</dbReference>
<keyword evidence="5 10" id="KW-0808">Transferase</keyword>
<keyword evidence="8 10" id="KW-0067">ATP-binding</keyword>
<evidence type="ECO:0000256" key="7">
    <source>
        <dbReference type="ARBA" id="ARBA00022777"/>
    </source>
</evidence>
<dbReference type="GO" id="GO:0006364">
    <property type="term" value="P:rRNA processing"/>
    <property type="evidence" value="ECO:0007669"/>
    <property type="project" value="UniProtKB-KW"/>
</dbReference>
<gene>
    <name evidence="12" type="ORF">HK100_007183</name>
</gene>
<feature type="binding site" evidence="10">
    <location>
        <position position="31"/>
    </location>
    <ligand>
        <name>ATP</name>
        <dbReference type="ChEBI" id="CHEBI:30616"/>
    </ligand>
</feature>
<proteinExistence type="inferred from homology"/>
<feature type="binding site" evidence="10">
    <location>
        <position position="34"/>
    </location>
    <ligand>
        <name>ATP</name>
        <dbReference type="ChEBI" id="CHEBI:30616"/>
    </ligand>
</feature>
<comment type="similarity">
    <text evidence="10">Belongs to the adenylate kinase family. AK6 subfamily.</text>
</comment>
<organism evidence="12 13">
    <name type="scientific">Physocladia obscura</name>
    <dbReference type="NCBI Taxonomy" id="109957"/>
    <lineage>
        <taxon>Eukaryota</taxon>
        <taxon>Fungi</taxon>
        <taxon>Fungi incertae sedis</taxon>
        <taxon>Chytridiomycota</taxon>
        <taxon>Chytridiomycota incertae sedis</taxon>
        <taxon>Chytridiomycetes</taxon>
        <taxon>Chytridiales</taxon>
        <taxon>Chytriomycetaceae</taxon>
        <taxon>Physocladia</taxon>
    </lineage>
</organism>
<dbReference type="GO" id="GO:0042274">
    <property type="term" value="P:ribosomal small subunit biogenesis"/>
    <property type="evidence" value="ECO:0007669"/>
    <property type="project" value="UniProtKB-UniRule"/>
</dbReference>
<dbReference type="SUPFAM" id="SSF52540">
    <property type="entry name" value="P-loop containing nucleoside triphosphate hydrolases"/>
    <property type="match status" value="1"/>
</dbReference>
<dbReference type="HAMAP" id="MF_00039">
    <property type="entry name" value="Adenylate_kinase_AK6"/>
    <property type="match status" value="1"/>
</dbReference>
<dbReference type="GO" id="GO:0005634">
    <property type="term" value="C:nucleus"/>
    <property type="evidence" value="ECO:0007669"/>
    <property type="project" value="UniProtKB-SubCell"/>
</dbReference>
<keyword evidence="13" id="KW-1185">Reference proteome</keyword>
<evidence type="ECO:0000313" key="12">
    <source>
        <dbReference type="EMBL" id="KAJ3091407.1"/>
    </source>
</evidence>
<keyword evidence="6 10" id="KW-0547">Nucleotide-binding</keyword>
<evidence type="ECO:0000256" key="1">
    <source>
        <dbReference type="ARBA" id="ARBA00000582"/>
    </source>
</evidence>
<feature type="binding site" evidence="10">
    <location>
        <position position="33"/>
    </location>
    <ligand>
        <name>ATP</name>
        <dbReference type="ChEBI" id="CHEBI:30616"/>
    </ligand>
</feature>
<dbReference type="AlphaFoldDB" id="A0AAD5SRY4"/>
<reference evidence="12" key="1">
    <citation type="submission" date="2020-05" db="EMBL/GenBank/DDBJ databases">
        <title>Phylogenomic resolution of chytrid fungi.</title>
        <authorList>
            <person name="Stajich J.E."/>
            <person name="Amses K."/>
            <person name="Simmons R."/>
            <person name="Seto K."/>
            <person name="Myers J."/>
            <person name="Bonds A."/>
            <person name="Quandt C.A."/>
            <person name="Barry K."/>
            <person name="Liu P."/>
            <person name="Grigoriev I."/>
            <person name="Longcore J.E."/>
            <person name="James T.Y."/>
        </authorList>
    </citation>
    <scope>NUCLEOTIDE SEQUENCE</scope>
    <source>
        <strain evidence="12">JEL0513</strain>
    </source>
</reference>
<protein>
    <recommendedName>
        <fullName evidence="10">Adenylate kinase isoenzyme 6 homolog</fullName>
        <shortName evidence="10">AK6</shortName>
        <ecNumber evidence="10">2.7.4.3</ecNumber>
    </recommendedName>
    <alternativeName>
        <fullName evidence="10">Dual activity adenylate kinase/ATPase</fullName>
        <shortName evidence="10">AK/ATPase</shortName>
    </alternativeName>
</protein>
<comment type="catalytic activity">
    <reaction evidence="1 10">
        <text>AMP + ATP = 2 ADP</text>
        <dbReference type="Rhea" id="RHEA:12973"/>
        <dbReference type="ChEBI" id="CHEBI:30616"/>
        <dbReference type="ChEBI" id="CHEBI:456215"/>
        <dbReference type="ChEBI" id="CHEBI:456216"/>
        <dbReference type="EC" id="2.7.4.3"/>
    </reaction>
</comment>
<evidence type="ECO:0000256" key="4">
    <source>
        <dbReference type="ARBA" id="ARBA00022552"/>
    </source>
</evidence>
<comment type="catalytic activity">
    <reaction evidence="10">
        <text>ATP + H2O = ADP + phosphate + H(+)</text>
        <dbReference type="Rhea" id="RHEA:13065"/>
        <dbReference type="ChEBI" id="CHEBI:15377"/>
        <dbReference type="ChEBI" id="CHEBI:15378"/>
        <dbReference type="ChEBI" id="CHEBI:30616"/>
        <dbReference type="ChEBI" id="CHEBI:43474"/>
        <dbReference type="ChEBI" id="CHEBI:456216"/>
    </reaction>
</comment>
<feature type="binding site" evidence="10">
    <location>
        <position position="32"/>
    </location>
    <ligand>
        <name>ATP</name>
        <dbReference type="ChEBI" id="CHEBI:30616"/>
    </ligand>
</feature>
<evidence type="ECO:0000256" key="11">
    <source>
        <dbReference type="SAM" id="MobiDB-lite"/>
    </source>
</evidence>
<comment type="caution">
    <text evidence="10">Lacks conserved residue(s) required for the propagation of feature annotation.</text>
</comment>
<feature type="binding site" evidence="10">
    <location>
        <position position="125"/>
    </location>
    <ligand>
        <name>ATP</name>
        <dbReference type="ChEBI" id="CHEBI:30616"/>
    </ligand>
</feature>
<keyword evidence="9 10" id="KW-0539">Nucleus</keyword>
<comment type="subunit">
    <text evidence="10">Interacts with small ribosomal subunit protein uS11. Not a structural component of 43S pre-ribosomes, but transiently interacts with them by binding to uS11.</text>
</comment>
<keyword evidence="7 10" id="KW-0418">Kinase</keyword>
<evidence type="ECO:0000256" key="9">
    <source>
        <dbReference type="ARBA" id="ARBA00023242"/>
    </source>
</evidence>
<comment type="caution">
    <text evidence="12">The sequence shown here is derived from an EMBL/GenBank/DDBJ whole genome shotgun (WGS) entry which is preliminary data.</text>
</comment>
<dbReference type="EC" id="2.7.4.3" evidence="10"/>